<dbReference type="EMBL" id="FNOK01000005">
    <property type="protein sequence ID" value="SDW80774.1"/>
    <property type="molecule type" value="Genomic_DNA"/>
</dbReference>
<dbReference type="STRING" id="418495.SAMN05216215_1005191"/>
<evidence type="ECO:0000256" key="2">
    <source>
        <dbReference type="HAMAP-Rule" id="MF_00048"/>
    </source>
</evidence>
<keyword evidence="3" id="KW-0255">Endonuclease</keyword>
<gene>
    <name evidence="3" type="ORF">SAMN05216215_1005191</name>
</gene>
<dbReference type="AlphaFoldDB" id="A0A1H2WKI1"/>
<dbReference type="RefSeq" id="WP_093263093.1">
    <property type="nucleotide sequence ID" value="NZ_FNOK01000005.1"/>
</dbReference>
<keyword evidence="3" id="KW-0378">Hydrolase</keyword>
<sequence>MRRKKVVGQLSDDDTRGRRHALGIEGERLAAVLLERRGLTVLDRNWQCPQGELDIVATDGDTVVCCEVKARSGVDYGGPEYALVPEKINRIRSVARSWLAERRLVGCRVRFDVVSVLWPPGKRPRIKHLEGVF</sequence>
<proteinExistence type="inferred from homology"/>
<dbReference type="InterPro" id="IPR011335">
    <property type="entry name" value="Restrct_endonuc-II-like"/>
</dbReference>
<dbReference type="InterPro" id="IPR003509">
    <property type="entry name" value="UPF0102_YraN-like"/>
</dbReference>
<accession>A0A1H2WKI1</accession>
<evidence type="ECO:0000313" key="3">
    <source>
        <dbReference type="EMBL" id="SDW80774.1"/>
    </source>
</evidence>
<dbReference type="NCBIfam" id="NF009154">
    <property type="entry name" value="PRK12497.3-3"/>
    <property type="match status" value="1"/>
</dbReference>
<evidence type="ECO:0000313" key="4">
    <source>
        <dbReference type="Proteomes" id="UP000199529"/>
    </source>
</evidence>
<keyword evidence="3" id="KW-0540">Nuclease</keyword>
<comment type="similarity">
    <text evidence="1 2">Belongs to the UPF0102 family.</text>
</comment>
<reference evidence="4" key="1">
    <citation type="submission" date="2016-10" db="EMBL/GenBank/DDBJ databases">
        <authorList>
            <person name="Varghese N."/>
            <person name="Submissions S."/>
        </authorList>
    </citation>
    <scope>NUCLEOTIDE SEQUENCE [LARGE SCALE GENOMIC DNA]</scope>
    <source>
        <strain evidence="4">CGMCC 4.3530</strain>
    </source>
</reference>
<dbReference type="Proteomes" id="UP000199529">
    <property type="component" value="Unassembled WGS sequence"/>
</dbReference>
<dbReference type="Pfam" id="PF02021">
    <property type="entry name" value="UPF0102"/>
    <property type="match status" value="1"/>
</dbReference>
<dbReference type="GO" id="GO:0004519">
    <property type="term" value="F:endonuclease activity"/>
    <property type="evidence" value="ECO:0007669"/>
    <property type="project" value="UniProtKB-KW"/>
</dbReference>
<dbReference type="HAMAP" id="MF_00048">
    <property type="entry name" value="UPF0102"/>
    <property type="match status" value="1"/>
</dbReference>
<organism evidence="3 4">
    <name type="scientific">Saccharopolyspora shandongensis</name>
    <dbReference type="NCBI Taxonomy" id="418495"/>
    <lineage>
        <taxon>Bacteria</taxon>
        <taxon>Bacillati</taxon>
        <taxon>Actinomycetota</taxon>
        <taxon>Actinomycetes</taxon>
        <taxon>Pseudonocardiales</taxon>
        <taxon>Pseudonocardiaceae</taxon>
        <taxon>Saccharopolyspora</taxon>
    </lineage>
</organism>
<dbReference type="Gene3D" id="3.40.1350.10">
    <property type="match status" value="1"/>
</dbReference>
<dbReference type="PANTHER" id="PTHR34039">
    <property type="entry name" value="UPF0102 PROTEIN YRAN"/>
    <property type="match status" value="1"/>
</dbReference>
<dbReference type="PANTHER" id="PTHR34039:SF1">
    <property type="entry name" value="UPF0102 PROTEIN YRAN"/>
    <property type="match status" value="1"/>
</dbReference>
<keyword evidence="4" id="KW-1185">Reference proteome</keyword>
<protein>
    <recommendedName>
        <fullName evidence="2">UPF0102 protein SAMN05216215_1005191</fullName>
    </recommendedName>
</protein>
<dbReference type="GO" id="GO:0003676">
    <property type="term" value="F:nucleic acid binding"/>
    <property type="evidence" value="ECO:0007669"/>
    <property type="project" value="InterPro"/>
</dbReference>
<name>A0A1H2WKI1_9PSEU</name>
<dbReference type="OrthoDB" id="9794876at2"/>
<dbReference type="InterPro" id="IPR011856">
    <property type="entry name" value="tRNA_endonuc-like_dom_sf"/>
</dbReference>
<evidence type="ECO:0000256" key="1">
    <source>
        <dbReference type="ARBA" id="ARBA00006738"/>
    </source>
</evidence>
<dbReference type="CDD" id="cd20736">
    <property type="entry name" value="PoNe_Nuclease"/>
    <property type="match status" value="1"/>
</dbReference>
<dbReference type="SUPFAM" id="SSF52980">
    <property type="entry name" value="Restriction endonuclease-like"/>
    <property type="match status" value="1"/>
</dbReference>